<dbReference type="Pfam" id="PF07155">
    <property type="entry name" value="ECF-ribofla_trS"/>
    <property type="match status" value="1"/>
</dbReference>
<gene>
    <name evidence="2" type="ORF">C5Q98_06975</name>
</gene>
<keyword evidence="1" id="KW-0472">Membrane</keyword>
<feature type="transmembrane region" description="Helical" evidence="1">
    <location>
        <begin position="131"/>
        <end position="152"/>
    </location>
</feature>
<dbReference type="OrthoDB" id="5198189at2"/>
<dbReference type="Proteomes" id="UP000237947">
    <property type="component" value="Chromosome"/>
</dbReference>
<feature type="transmembrane region" description="Helical" evidence="1">
    <location>
        <begin position="94"/>
        <end position="119"/>
    </location>
</feature>
<protein>
    <recommendedName>
        <fullName evidence="4">ECF transporter S component</fullName>
    </recommendedName>
</protein>
<sequence>MDKVKNFLLNNTLVSNIIFFATIIITLFIWLQFFPDKFFFFAVIIIVETLLYSMFYIEKKNTSAKEIALMASLATLSVVGRVAFFALPQIKPTAAVVFISGLCLGKGPGFLIGLLSMFLSNFFFGHSFHTPFQMLGMALVGFFAGCFSLINLKHKLKLWQEVSLSFVFTFLIYGLIVDASSILFLYTYQGELAIYTTLAQGIPFNLAHGLSTAIFLFFLSPLLSRQLSRVCRKYGLFMFKDYASKDLLK</sequence>
<evidence type="ECO:0000313" key="3">
    <source>
        <dbReference type="Proteomes" id="UP000237947"/>
    </source>
</evidence>
<proteinExistence type="predicted"/>
<dbReference type="AlphaFoldDB" id="A0A2S0KPM6"/>
<reference evidence="3" key="1">
    <citation type="submission" date="2018-02" db="EMBL/GenBank/DDBJ databases">
        <authorList>
            <person name="Holder M.E."/>
            <person name="Ajami N.J."/>
            <person name="Petrosino J.F."/>
        </authorList>
    </citation>
    <scope>NUCLEOTIDE SEQUENCE [LARGE SCALE GENOMIC DNA]</scope>
    <source>
        <strain evidence="3">CCUG 47711</strain>
    </source>
</reference>
<dbReference type="InterPro" id="IPR009825">
    <property type="entry name" value="ECF_substrate-spec-like"/>
</dbReference>
<keyword evidence="1" id="KW-0812">Transmembrane</keyword>
<keyword evidence="3" id="KW-1185">Reference proteome</keyword>
<feature type="transmembrane region" description="Helical" evidence="1">
    <location>
        <begin position="38"/>
        <end position="55"/>
    </location>
</feature>
<dbReference type="GO" id="GO:0016020">
    <property type="term" value="C:membrane"/>
    <property type="evidence" value="ECO:0007669"/>
    <property type="project" value="InterPro"/>
</dbReference>
<organism evidence="2 3">
    <name type="scientific">Fastidiosipila sanguinis</name>
    <dbReference type="NCBI Taxonomy" id="236753"/>
    <lineage>
        <taxon>Bacteria</taxon>
        <taxon>Bacillati</taxon>
        <taxon>Bacillota</taxon>
        <taxon>Clostridia</taxon>
        <taxon>Eubacteriales</taxon>
        <taxon>Oscillospiraceae</taxon>
        <taxon>Fastidiosipila</taxon>
    </lineage>
</organism>
<dbReference type="EMBL" id="CP027226">
    <property type="protein sequence ID" value="AVM42967.1"/>
    <property type="molecule type" value="Genomic_DNA"/>
</dbReference>
<evidence type="ECO:0008006" key="4">
    <source>
        <dbReference type="Google" id="ProtNLM"/>
    </source>
</evidence>
<dbReference type="Gene3D" id="1.10.1760.20">
    <property type="match status" value="1"/>
</dbReference>
<feature type="transmembrane region" description="Helical" evidence="1">
    <location>
        <begin position="164"/>
        <end position="186"/>
    </location>
</feature>
<dbReference type="KEGG" id="fsa:C5Q98_06975"/>
<evidence type="ECO:0000313" key="2">
    <source>
        <dbReference type="EMBL" id="AVM42967.1"/>
    </source>
</evidence>
<dbReference type="RefSeq" id="WP_106012915.1">
    <property type="nucleotide sequence ID" value="NZ_CP027226.1"/>
</dbReference>
<keyword evidence="1" id="KW-1133">Transmembrane helix</keyword>
<accession>A0A2S0KPM6</accession>
<evidence type="ECO:0000256" key="1">
    <source>
        <dbReference type="SAM" id="Phobius"/>
    </source>
</evidence>
<feature type="transmembrane region" description="Helical" evidence="1">
    <location>
        <begin position="12"/>
        <end position="31"/>
    </location>
</feature>
<feature type="transmembrane region" description="Helical" evidence="1">
    <location>
        <begin position="206"/>
        <end position="223"/>
    </location>
</feature>
<name>A0A2S0KPM6_9FIRM</name>